<protein>
    <submittedName>
        <fullName evidence="1">Uncharacterized protein</fullName>
    </submittedName>
</protein>
<keyword evidence="2" id="KW-1185">Reference proteome</keyword>
<dbReference type="EMBL" id="JARVCO010000010">
    <property type="protein sequence ID" value="MDZ8118937.1"/>
    <property type="molecule type" value="Genomic_DNA"/>
</dbReference>
<name>A0ABU5MXP5_9BACT</name>
<reference evidence="1 2" key="1">
    <citation type="journal article" date="2024" name="Appl. Environ. Microbiol.">
        <title>Pontiella agarivorans sp. nov., a novel marine anaerobic bacterium capable of degrading macroalgal polysaccharides and fixing nitrogen.</title>
        <authorList>
            <person name="Liu N."/>
            <person name="Kivenson V."/>
            <person name="Peng X."/>
            <person name="Cui Z."/>
            <person name="Lankiewicz T.S."/>
            <person name="Gosselin K.M."/>
            <person name="English C.J."/>
            <person name="Blair E.M."/>
            <person name="O'Malley M.A."/>
            <person name="Valentine D.L."/>
        </authorList>
    </citation>
    <scope>NUCLEOTIDE SEQUENCE [LARGE SCALE GENOMIC DNA]</scope>
    <source>
        <strain evidence="1 2">NLcol2</strain>
    </source>
</reference>
<organism evidence="1 2">
    <name type="scientific">Pontiella agarivorans</name>
    <dbReference type="NCBI Taxonomy" id="3038953"/>
    <lineage>
        <taxon>Bacteria</taxon>
        <taxon>Pseudomonadati</taxon>
        <taxon>Kiritimatiellota</taxon>
        <taxon>Kiritimatiellia</taxon>
        <taxon>Kiritimatiellales</taxon>
        <taxon>Pontiellaceae</taxon>
        <taxon>Pontiella</taxon>
    </lineage>
</organism>
<evidence type="ECO:0000313" key="1">
    <source>
        <dbReference type="EMBL" id="MDZ8118937.1"/>
    </source>
</evidence>
<dbReference type="RefSeq" id="WP_322608730.1">
    <property type="nucleotide sequence ID" value="NZ_JARVCO010000010.1"/>
</dbReference>
<sequence length="52" mass="5689">MMVNDGVYEAGETVTPGYTMPNRVVITKDITDAVTWEIPASNGAAFFRVHSE</sequence>
<accession>A0ABU5MXP5</accession>
<comment type="caution">
    <text evidence="1">The sequence shown here is derived from an EMBL/GenBank/DDBJ whole genome shotgun (WGS) entry which is preliminary data.</text>
</comment>
<proteinExistence type="predicted"/>
<evidence type="ECO:0000313" key="2">
    <source>
        <dbReference type="Proteomes" id="UP001290861"/>
    </source>
</evidence>
<gene>
    <name evidence="1" type="ORF">P9H32_09885</name>
</gene>
<dbReference type="Proteomes" id="UP001290861">
    <property type="component" value="Unassembled WGS sequence"/>
</dbReference>